<feature type="transmembrane region" description="Helical" evidence="9">
    <location>
        <begin position="58"/>
        <end position="79"/>
    </location>
</feature>
<evidence type="ECO:0000256" key="3">
    <source>
        <dbReference type="ARBA" id="ARBA00022475"/>
    </source>
</evidence>
<dbReference type="InterPro" id="IPR001851">
    <property type="entry name" value="ABC_transp_permease"/>
</dbReference>
<keyword evidence="2" id="KW-0813">Transport</keyword>
<dbReference type="AlphaFoldDB" id="A0A381XNZ5"/>
<dbReference type="GO" id="GO:0005886">
    <property type="term" value="C:plasma membrane"/>
    <property type="evidence" value="ECO:0007669"/>
    <property type="project" value="UniProtKB-SubCell"/>
</dbReference>
<dbReference type="CDD" id="cd06582">
    <property type="entry name" value="TM_PBP1_LivH_like"/>
    <property type="match status" value="1"/>
</dbReference>
<keyword evidence="7 9" id="KW-0472">Membrane</keyword>
<dbReference type="EMBL" id="UINC01015858">
    <property type="protein sequence ID" value="SVA66465.1"/>
    <property type="molecule type" value="Genomic_DNA"/>
</dbReference>
<feature type="transmembrane region" description="Helical" evidence="9">
    <location>
        <begin position="133"/>
        <end position="157"/>
    </location>
</feature>
<feature type="transmembrane region" description="Helical" evidence="9">
    <location>
        <begin position="91"/>
        <end position="113"/>
    </location>
</feature>
<accession>A0A381XNZ5</accession>
<keyword evidence="3" id="KW-1003">Cell membrane</keyword>
<evidence type="ECO:0000256" key="1">
    <source>
        <dbReference type="ARBA" id="ARBA00004651"/>
    </source>
</evidence>
<protein>
    <recommendedName>
        <fullName evidence="11">Branched-chain amino acid ABC transporter permease</fullName>
    </recommendedName>
</protein>
<evidence type="ECO:0000256" key="7">
    <source>
        <dbReference type="ARBA" id="ARBA00023136"/>
    </source>
</evidence>
<evidence type="ECO:0000256" key="6">
    <source>
        <dbReference type="ARBA" id="ARBA00022989"/>
    </source>
</evidence>
<feature type="transmembrane region" description="Helical" evidence="9">
    <location>
        <begin position="15"/>
        <end position="38"/>
    </location>
</feature>
<evidence type="ECO:0008006" key="11">
    <source>
        <dbReference type="Google" id="ProtNLM"/>
    </source>
</evidence>
<dbReference type="GO" id="GO:0022857">
    <property type="term" value="F:transmembrane transporter activity"/>
    <property type="evidence" value="ECO:0007669"/>
    <property type="project" value="InterPro"/>
</dbReference>
<keyword evidence="6 9" id="KW-1133">Transmembrane helix</keyword>
<dbReference type="InterPro" id="IPR052157">
    <property type="entry name" value="BCAA_transport_permease"/>
</dbReference>
<reference evidence="10" key="1">
    <citation type="submission" date="2018-05" db="EMBL/GenBank/DDBJ databases">
        <authorList>
            <person name="Lanie J.A."/>
            <person name="Ng W.-L."/>
            <person name="Kazmierczak K.M."/>
            <person name="Andrzejewski T.M."/>
            <person name="Davidsen T.M."/>
            <person name="Wayne K.J."/>
            <person name="Tettelin H."/>
            <person name="Glass J.I."/>
            <person name="Rusch D."/>
            <person name="Podicherti R."/>
            <person name="Tsui H.-C.T."/>
            <person name="Winkler M.E."/>
        </authorList>
    </citation>
    <scope>NUCLEOTIDE SEQUENCE</scope>
</reference>
<evidence type="ECO:0000256" key="2">
    <source>
        <dbReference type="ARBA" id="ARBA00022448"/>
    </source>
</evidence>
<evidence type="ECO:0000256" key="5">
    <source>
        <dbReference type="ARBA" id="ARBA00022970"/>
    </source>
</evidence>
<evidence type="ECO:0000256" key="4">
    <source>
        <dbReference type="ARBA" id="ARBA00022692"/>
    </source>
</evidence>
<sequence>MDYSLVVAIELLREVAGLILIATGLAVIFGMMRVINIAHGEFMMLGGYTVVLTTKLGVNLWVAILILAPLAVGIFGVIVERLIIRHLYGRIIDSLLATWGLSLFIMGFVTVVFGNTVEGVKPPLGSFTIGENYSVAVYTLFLIFAAVAFLSIVYLALRHTKAGLIARATMQNPDMVESLGVNSKLVYMATFGIGAAFAGLAGGILAPITGVVPGMGAFLIGKAFITVVTGGAAVVAGTLSASGILGSISQAVTFATTPVYGDAALLFVALVLLRLLPQGITGRFFTRST</sequence>
<proteinExistence type="inferred from homology"/>
<comment type="similarity">
    <text evidence="8">Belongs to the binding-protein-dependent transport system permease family. LivHM subfamily.</text>
</comment>
<feature type="transmembrane region" description="Helical" evidence="9">
    <location>
        <begin position="185"/>
        <end position="208"/>
    </location>
</feature>
<keyword evidence="5" id="KW-0029">Amino-acid transport</keyword>
<dbReference type="PANTHER" id="PTHR11795">
    <property type="entry name" value="BRANCHED-CHAIN AMINO ACID TRANSPORT SYSTEM PERMEASE PROTEIN LIVH"/>
    <property type="match status" value="1"/>
</dbReference>
<dbReference type="GO" id="GO:0006865">
    <property type="term" value="P:amino acid transport"/>
    <property type="evidence" value="ECO:0007669"/>
    <property type="project" value="UniProtKB-KW"/>
</dbReference>
<comment type="subcellular location">
    <subcellularLocation>
        <location evidence="1">Cell membrane</location>
        <topology evidence="1">Multi-pass membrane protein</topology>
    </subcellularLocation>
</comment>
<evidence type="ECO:0000256" key="8">
    <source>
        <dbReference type="ARBA" id="ARBA00037998"/>
    </source>
</evidence>
<evidence type="ECO:0000256" key="9">
    <source>
        <dbReference type="SAM" id="Phobius"/>
    </source>
</evidence>
<evidence type="ECO:0000313" key="10">
    <source>
        <dbReference type="EMBL" id="SVA66465.1"/>
    </source>
</evidence>
<dbReference type="Pfam" id="PF02653">
    <property type="entry name" value="BPD_transp_2"/>
    <property type="match status" value="1"/>
</dbReference>
<name>A0A381XNZ5_9ZZZZ</name>
<feature type="transmembrane region" description="Helical" evidence="9">
    <location>
        <begin position="251"/>
        <end position="276"/>
    </location>
</feature>
<dbReference type="PANTHER" id="PTHR11795:SF447">
    <property type="entry name" value="ABC TRANSPORTER PERMEASE PROTEIN"/>
    <property type="match status" value="1"/>
</dbReference>
<organism evidence="10">
    <name type="scientific">marine metagenome</name>
    <dbReference type="NCBI Taxonomy" id="408172"/>
    <lineage>
        <taxon>unclassified sequences</taxon>
        <taxon>metagenomes</taxon>
        <taxon>ecological metagenomes</taxon>
    </lineage>
</organism>
<feature type="transmembrane region" description="Helical" evidence="9">
    <location>
        <begin position="214"/>
        <end position="239"/>
    </location>
</feature>
<gene>
    <name evidence="10" type="ORF">METZ01_LOCUS119319</name>
</gene>
<keyword evidence="4 9" id="KW-0812">Transmembrane</keyword>